<comment type="caution">
    <text evidence="12">The sequence shown here is derived from an EMBL/GenBank/DDBJ whole genome shotgun (WGS) entry which is preliminary data.</text>
</comment>
<evidence type="ECO:0000256" key="10">
    <source>
        <dbReference type="SAM" id="Phobius"/>
    </source>
</evidence>
<evidence type="ECO:0000256" key="1">
    <source>
        <dbReference type="ARBA" id="ARBA00004651"/>
    </source>
</evidence>
<name>A0A4Y2SGM1_ARAVE</name>
<keyword evidence="3" id="KW-1003">Cell membrane</keyword>
<keyword evidence="13" id="KW-1185">Reference proteome</keyword>
<dbReference type="AlphaFoldDB" id="A0A4Y2SGM1"/>
<feature type="transmembrane region" description="Helical" evidence="10">
    <location>
        <begin position="262"/>
        <end position="285"/>
    </location>
</feature>
<keyword evidence="7 10" id="KW-0472">Membrane</keyword>
<dbReference type="Gene3D" id="1.20.1070.10">
    <property type="entry name" value="Rhodopsin 7-helix transmembrane proteins"/>
    <property type="match status" value="1"/>
</dbReference>
<dbReference type="InterPro" id="IPR017452">
    <property type="entry name" value="GPCR_Rhodpsn_7TM"/>
</dbReference>
<organism evidence="12 13">
    <name type="scientific">Araneus ventricosus</name>
    <name type="common">Orbweaver spider</name>
    <name type="synonym">Epeira ventricosa</name>
    <dbReference type="NCBI Taxonomy" id="182803"/>
    <lineage>
        <taxon>Eukaryota</taxon>
        <taxon>Metazoa</taxon>
        <taxon>Ecdysozoa</taxon>
        <taxon>Arthropoda</taxon>
        <taxon>Chelicerata</taxon>
        <taxon>Arachnida</taxon>
        <taxon>Araneae</taxon>
        <taxon>Araneomorphae</taxon>
        <taxon>Entelegynae</taxon>
        <taxon>Araneoidea</taxon>
        <taxon>Araneidae</taxon>
        <taxon>Araneus</taxon>
    </lineage>
</organism>
<evidence type="ECO:0000256" key="3">
    <source>
        <dbReference type="ARBA" id="ARBA00022475"/>
    </source>
</evidence>
<dbReference type="GO" id="GO:0005886">
    <property type="term" value="C:plasma membrane"/>
    <property type="evidence" value="ECO:0007669"/>
    <property type="project" value="UniProtKB-SubCell"/>
</dbReference>
<evidence type="ECO:0000256" key="6">
    <source>
        <dbReference type="ARBA" id="ARBA00023040"/>
    </source>
</evidence>
<dbReference type="GO" id="GO:0004930">
    <property type="term" value="F:G protein-coupled receptor activity"/>
    <property type="evidence" value="ECO:0007669"/>
    <property type="project" value="UniProtKB-KW"/>
</dbReference>
<comment type="subcellular location">
    <subcellularLocation>
        <location evidence="1">Cell membrane</location>
        <topology evidence="1">Multi-pass membrane protein</topology>
    </subcellularLocation>
</comment>
<evidence type="ECO:0000256" key="4">
    <source>
        <dbReference type="ARBA" id="ARBA00022692"/>
    </source>
</evidence>
<accession>A0A4Y2SGM1</accession>
<proteinExistence type="inferred from homology"/>
<gene>
    <name evidence="12" type="ORF">AVEN_110106_1</name>
</gene>
<keyword evidence="9" id="KW-0807">Transducer</keyword>
<evidence type="ECO:0000256" key="9">
    <source>
        <dbReference type="ARBA" id="ARBA00023224"/>
    </source>
</evidence>
<evidence type="ECO:0000256" key="7">
    <source>
        <dbReference type="ARBA" id="ARBA00023136"/>
    </source>
</evidence>
<evidence type="ECO:0000313" key="13">
    <source>
        <dbReference type="Proteomes" id="UP000499080"/>
    </source>
</evidence>
<dbReference type="InterPro" id="IPR000276">
    <property type="entry name" value="GPCR_Rhodpsn"/>
</dbReference>
<dbReference type="SUPFAM" id="SSF81321">
    <property type="entry name" value="Family A G protein-coupled receptor-like"/>
    <property type="match status" value="1"/>
</dbReference>
<keyword evidence="8" id="KW-0675">Receptor</keyword>
<feature type="transmembrane region" description="Helical" evidence="10">
    <location>
        <begin position="78"/>
        <end position="96"/>
    </location>
</feature>
<dbReference type="SMART" id="SM01381">
    <property type="entry name" value="7TM_GPCR_Srsx"/>
    <property type="match status" value="1"/>
</dbReference>
<evidence type="ECO:0000259" key="11">
    <source>
        <dbReference type="PROSITE" id="PS50262"/>
    </source>
</evidence>
<evidence type="ECO:0000256" key="2">
    <source>
        <dbReference type="ARBA" id="ARBA00010663"/>
    </source>
</evidence>
<dbReference type="CDD" id="cd00637">
    <property type="entry name" value="7tm_classA_rhodopsin-like"/>
    <property type="match status" value="1"/>
</dbReference>
<sequence length="352" mass="39255">MAVAIATGYAREDPFRIGGTNATTIHLNVCSLEDRPQYFNTMAAIIIFLLSSVSMAGNGLVLLSFATCYQLRIQKGSFFVMNLAASDFLCSVYVMLPCILCLIENSLCMKGVTCRIHAIINSTLFTCSNMSLAAINIDRAIAINRPFEYRNLVTSFRVKIAIAYIWFHCLFLASVAGFYEYASFVDWELMCSPTWSRTTSAYAITAATLCVFLPSFLLLASNISIVYAIRKSRIVVFQNRTMVGGNGHQLGIKSNTKTLRSLYFLVLVYFICVPCYYITKIGSAIKEKNVIPDGLCFVPIGLLFTATAINPFIYALLRKDHRKAFLCTIQMVLGKIKAVYTFLFGNTVKEMQ</sequence>
<keyword evidence="5 10" id="KW-1133">Transmembrane helix</keyword>
<evidence type="ECO:0000256" key="8">
    <source>
        <dbReference type="ARBA" id="ARBA00023170"/>
    </source>
</evidence>
<evidence type="ECO:0000313" key="12">
    <source>
        <dbReference type="EMBL" id="GBN86430.1"/>
    </source>
</evidence>
<dbReference type="Pfam" id="PF00001">
    <property type="entry name" value="7tm_1"/>
    <property type="match status" value="1"/>
</dbReference>
<comment type="similarity">
    <text evidence="2">Belongs to the G-protein coupled receptor 1 family.</text>
</comment>
<dbReference type="PANTHER" id="PTHR22752:SF14">
    <property type="entry name" value="G-PROTEIN COUPLED RECEPTORS FAMILY 1 PROFILE DOMAIN-CONTAINING PROTEIN"/>
    <property type="match status" value="1"/>
</dbReference>
<dbReference type="EMBL" id="BGPR01021283">
    <property type="protein sequence ID" value="GBN86430.1"/>
    <property type="molecule type" value="Genomic_DNA"/>
</dbReference>
<feature type="transmembrane region" description="Helical" evidence="10">
    <location>
        <begin position="42"/>
        <end position="66"/>
    </location>
</feature>
<dbReference type="PANTHER" id="PTHR22752">
    <property type="entry name" value="G PROTEIN-COUPLED RECEPTOR"/>
    <property type="match status" value="1"/>
</dbReference>
<dbReference type="PROSITE" id="PS50262">
    <property type="entry name" value="G_PROTEIN_RECEP_F1_2"/>
    <property type="match status" value="1"/>
</dbReference>
<feature type="transmembrane region" description="Helical" evidence="10">
    <location>
        <begin position="297"/>
        <end position="317"/>
    </location>
</feature>
<evidence type="ECO:0000256" key="5">
    <source>
        <dbReference type="ARBA" id="ARBA00022989"/>
    </source>
</evidence>
<reference evidence="12 13" key="1">
    <citation type="journal article" date="2019" name="Sci. Rep.">
        <title>Orb-weaving spider Araneus ventricosus genome elucidates the spidroin gene catalogue.</title>
        <authorList>
            <person name="Kono N."/>
            <person name="Nakamura H."/>
            <person name="Ohtoshi R."/>
            <person name="Moran D.A.P."/>
            <person name="Shinohara A."/>
            <person name="Yoshida Y."/>
            <person name="Fujiwara M."/>
            <person name="Mori M."/>
            <person name="Tomita M."/>
            <person name="Arakawa K."/>
        </authorList>
    </citation>
    <scope>NUCLEOTIDE SEQUENCE [LARGE SCALE GENOMIC DNA]</scope>
</reference>
<feature type="transmembrane region" description="Helical" evidence="10">
    <location>
        <begin position="199"/>
        <end position="229"/>
    </location>
</feature>
<protein>
    <recommendedName>
        <fullName evidence="11">G-protein coupled receptors family 1 profile domain-containing protein</fullName>
    </recommendedName>
</protein>
<feature type="domain" description="G-protein coupled receptors family 1 profile" evidence="11">
    <location>
        <begin position="57"/>
        <end position="314"/>
    </location>
</feature>
<keyword evidence="4 10" id="KW-0812">Transmembrane</keyword>
<dbReference type="Proteomes" id="UP000499080">
    <property type="component" value="Unassembled WGS sequence"/>
</dbReference>
<dbReference type="OrthoDB" id="6159456at2759"/>
<feature type="transmembrane region" description="Helical" evidence="10">
    <location>
        <begin position="158"/>
        <end position="179"/>
    </location>
</feature>
<dbReference type="PRINTS" id="PR00237">
    <property type="entry name" value="GPCRRHODOPSN"/>
</dbReference>
<keyword evidence="6" id="KW-0297">G-protein coupled receptor</keyword>